<dbReference type="SUPFAM" id="SSF51735">
    <property type="entry name" value="NAD(P)-binding Rossmann-fold domains"/>
    <property type="match status" value="1"/>
</dbReference>
<comment type="similarity">
    <text evidence="1 3">Belongs to the short-chain dehydrogenases/reductases (SDR) family.</text>
</comment>
<dbReference type="InterPro" id="IPR036291">
    <property type="entry name" value="NAD(P)-bd_dom_sf"/>
</dbReference>
<dbReference type="Gene3D" id="3.40.50.720">
    <property type="entry name" value="NAD(P)-binding Rossmann-like Domain"/>
    <property type="match status" value="1"/>
</dbReference>
<dbReference type="PRINTS" id="PR00081">
    <property type="entry name" value="GDHRDH"/>
</dbReference>
<proteinExistence type="inferred from homology"/>
<accession>A0A1I5SM48</accession>
<dbReference type="AlphaFoldDB" id="A0A1I5SM48"/>
<dbReference type="CDD" id="cd05374">
    <property type="entry name" value="17beta-HSD-like_SDR_c"/>
    <property type="match status" value="1"/>
</dbReference>
<dbReference type="EMBL" id="FOXH01000005">
    <property type="protein sequence ID" value="SFP71386.1"/>
    <property type="molecule type" value="Genomic_DNA"/>
</dbReference>
<dbReference type="InterPro" id="IPR002347">
    <property type="entry name" value="SDR_fam"/>
</dbReference>
<dbReference type="RefSeq" id="WP_092016432.1">
    <property type="nucleotide sequence ID" value="NZ_FOXH01000005.1"/>
</dbReference>
<sequence>MKKVILITGASSGMGKETAKKLINEGHTVYTVARRIDQMQDLKSLGGFPLQMDVTKEDDIRKVINTIIGKEGRIDVLWNNAGYGLYGSVEDVPLDEARKQMEVNVFGIAAVSQAVVPYMRQAKSGLIINTSSMGGKMYFPMGAWYHASKHAVEGLSDCMRLELKQFNIKVVVLEPGFIATEFGSVLLENFSRISGESAYKNLMDKIIEGTKKAAQGNGSSKSSVIADTISKIVDSRSPKTRYRVGKFAIPMVWMRLYLGDKLFDRVVMSQM</sequence>
<keyword evidence="2" id="KW-0560">Oxidoreductase</keyword>
<organism evidence="4 5">
    <name type="scientific">Pseudarcicella hirudinis</name>
    <dbReference type="NCBI Taxonomy" id="1079859"/>
    <lineage>
        <taxon>Bacteria</taxon>
        <taxon>Pseudomonadati</taxon>
        <taxon>Bacteroidota</taxon>
        <taxon>Cytophagia</taxon>
        <taxon>Cytophagales</taxon>
        <taxon>Flectobacillaceae</taxon>
        <taxon>Pseudarcicella</taxon>
    </lineage>
</organism>
<gene>
    <name evidence="4" type="ORF">SAMN04515674_10578</name>
</gene>
<dbReference type="STRING" id="1079859.SAMN04515674_10578"/>
<keyword evidence="5" id="KW-1185">Reference proteome</keyword>
<evidence type="ECO:0000313" key="4">
    <source>
        <dbReference type="EMBL" id="SFP71386.1"/>
    </source>
</evidence>
<evidence type="ECO:0000256" key="2">
    <source>
        <dbReference type="ARBA" id="ARBA00023002"/>
    </source>
</evidence>
<protein>
    <submittedName>
        <fullName evidence="4">Short-chain dehydrogenase</fullName>
    </submittedName>
</protein>
<dbReference type="PANTHER" id="PTHR44169">
    <property type="entry name" value="NADPH-DEPENDENT 1-ACYLDIHYDROXYACETONE PHOSPHATE REDUCTASE"/>
    <property type="match status" value="1"/>
</dbReference>
<name>A0A1I5SM48_9BACT</name>
<dbReference type="PANTHER" id="PTHR44169:SF6">
    <property type="entry name" value="NADPH-DEPENDENT 1-ACYLDIHYDROXYACETONE PHOSPHATE REDUCTASE"/>
    <property type="match status" value="1"/>
</dbReference>
<dbReference type="Pfam" id="PF00106">
    <property type="entry name" value="adh_short"/>
    <property type="match status" value="1"/>
</dbReference>
<dbReference type="PRINTS" id="PR00080">
    <property type="entry name" value="SDRFAMILY"/>
</dbReference>
<reference evidence="4 5" key="1">
    <citation type="submission" date="2016-10" db="EMBL/GenBank/DDBJ databases">
        <authorList>
            <person name="de Groot N.N."/>
        </authorList>
    </citation>
    <scope>NUCLEOTIDE SEQUENCE [LARGE SCALE GENOMIC DNA]</scope>
    <source>
        <strain evidence="5">E92,LMG 26720,CCM 7988</strain>
    </source>
</reference>
<dbReference type="OrthoDB" id="9786056at2"/>
<dbReference type="Proteomes" id="UP000199306">
    <property type="component" value="Unassembled WGS sequence"/>
</dbReference>
<dbReference type="GO" id="GO:0016491">
    <property type="term" value="F:oxidoreductase activity"/>
    <property type="evidence" value="ECO:0007669"/>
    <property type="project" value="UniProtKB-KW"/>
</dbReference>
<dbReference type="NCBIfam" id="NF004826">
    <property type="entry name" value="PRK06182.1"/>
    <property type="match status" value="1"/>
</dbReference>
<evidence type="ECO:0000256" key="1">
    <source>
        <dbReference type="ARBA" id="ARBA00006484"/>
    </source>
</evidence>
<evidence type="ECO:0000313" key="5">
    <source>
        <dbReference type="Proteomes" id="UP000199306"/>
    </source>
</evidence>
<evidence type="ECO:0000256" key="3">
    <source>
        <dbReference type="RuleBase" id="RU000363"/>
    </source>
</evidence>